<dbReference type="InterPro" id="IPR007730">
    <property type="entry name" value="SPOR-like_dom"/>
</dbReference>
<feature type="transmembrane region" description="Helical" evidence="2">
    <location>
        <begin position="21"/>
        <end position="44"/>
    </location>
</feature>
<name>A0A4P8L0B5_9BACT</name>
<dbReference type="AlphaFoldDB" id="A0A4P8L0B5"/>
<gene>
    <name evidence="4" type="ORF">FDQ92_01295</name>
</gene>
<dbReference type="InterPro" id="IPR052521">
    <property type="entry name" value="Cell_div_SPOR-domain"/>
</dbReference>
<keyword evidence="5" id="KW-1185">Reference proteome</keyword>
<evidence type="ECO:0000313" key="4">
    <source>
        <dbReference type="EMBL" id="QCQ20953.1"/>
    </source>
</evidence>
<dbReference type="OrthoDB" id="5422687at2"/>
<dbReference type="GO" id="GO:0042834">
    <property type="term" value="F:peptidoglycan binding"/>
    <property type="evidence" value="ECO:0007669"/>
    <property type="project" value="InterPro"/>
</dbReference>
<dbReference type="PANTHER" id="PTHR38687">
    <property type="entry name" value="CELL DIVISION PROTEIN DEDD-RELATED"/>
    <property type="match status" value="1"/>
</dbReference>
<dbReference type="PROSITE" id="PS51724">
    <property type="entry name" value="SPOR"/>
    <property type="match status" value="1"/>
</dbReference>
<reference evidence="4 5" key="1">
    <citation type="submission" date="2019-05" db="EMBL/GenBank/DDBJ databases">
        <title>The Complete Genome Sequence of the n-alkane-degrading Desulfoglaeba alkanexedens ALDC reveals multiple alkylsuccinate synthase gene clusters.</title>
        <authorList>
            <person name="Callaghan A.V."/>
            <person name="Davidova I.A."/>
            <person name="Duncan K.E."/>
            <person name="Morris B."/>
            <person name="McInerney M.J."/>
        </authorList>
    </citation>
    <scope>NUCLEOTIDE SEQUENCE [LARGE SCALE GENOMIC DNA]</scope>
    <source>
        <strain evidence="4 5">ALDC</strain>
    </source>
</reference>
<protein>
    <recommendedName>
        <fullName evidence="3">SPOR domain-containing protein</fullName>
    </recommendedName>
</protein>
<sequence>MKHRKPNKRSEGQGKRKRFRFELGPGQILALATGAVAALAWMFLCGILVGRGLPPPSTDRTPLAARLYAFLGLDRHDDPTAENAADTWEDPQEILQSLQYHEALTQPPKLTQPVPHEPSAPTEQRPASDEPPGESPVLAEPPPTSIEEKAGNYTLMAASFKHPNNAENLVRRLQDKGYAPRMETVHTGSGELWHRVLVGSFETREQAQAFAARFNREENLEGLVIRLER</sequence>
<evidence type="ECO:0000256" key="2">
    <source>
        <dbReference type="SAM" id="Phobius"/>
    </source>
</evidence>
<dbReference type="EMBL" id="CP040098">
    <property type="protein sequence ID" value="QCQ20953.1"/>
    <property type="molecule type" value="Genomic_DNA"/>
</dbReference>
<dbReference type="InterPro" id="IPR036680">
    <property type="entry name" value="SPOR-like_sf"/>
</dbReference>
<organism evidence="4 5">
    <name type="scientific">Desulfoglaeba alkanexedens ALDC</name>
    <dbReference type="NCBI Taxonomy" id="980445"/>
    <lineage>
        <taxon>Bacteria</taxon>
        <taxon>Pseudomonadati</taxon>
        <taxon>Thermodesulfobacteriota</taxon>
        <taxon>Syntrophobacteria</taxon>
        <taxon>Syntrophobacterales</taxon>
        <taxon>Syntrophobacteraceae</taxon>
        <taxon>Desulfoglaeba</taxon>
    </lineage>
</organism>
<keyword evidence="2" id="KW-1133">Transmembrane helix</keyword>
<keyword evidence="2" id="KW-0812">Transmembrane</keyword>
<dbReference type="KEGG" id="dax:FDQ92_01295"/>
<proteinExistence type="predicted"/>
<dbReference type="Proteomes" id="UP000298602">
    <property type="component" value="Chromosome"/>
</dbReference>
<keyword evidence="2" id="KW-0472">Membrane</keyword>
<dbReference type="SUPFAM" id="SSF110997">
    <property type="entry name" value="Sporulation related repeat"/>
    <property type="match status" value="1"/>
</dbReference>
<accession>A0A4P8L0B5</accession>
<dbReference type="Pfam" id="PF05036">
    <property type="entry name" value="SPOR"/>
    <property type="match status" value="1"/>
</dbReference>
<feature type="region of interest" description="Disordered" evidence="1">
    <location>
        <begin position="108"/>
        <end position="146"/>
    </location>
</feature>
<evidence type="ECO:0000313" key="5">
    <source>
        <dbReference type="Proteomes" id="UP000298602"/>
    </source>
</evidence>
<evidence type="ECO:0000259" key="3">
    <source>
        <dbReference type="PROSITE" id="PS51724"/>
    </source>
</evidence>
<reference evidence="4 5" key="2">
    <citation type="submission" date="2019-05" db="EMBL/GenBank/DDBJ databases">
        <authorList>
            <person name="Suflita J.M."/>
            <person name="Marks C.R."/>
        </authorList>
    </citation>
    <scope>NUCLEOTIDE SEQUENCE [LARGE SCALE GENOMIC DNA]</scope>
    <source>
        <strain evidence="4 5">ALDC</strain>
    </source>
</reference>
<feature type="domain" description="SPOR" evidence="3">
    <location>
        <begin position="147"/>
        <end position="227"/>
    </location>
</feature>
<evidence type="ECO:0000256" key="1">
    <source>
        <dbReference type="SAM" id="MobiDB-lite"/>
    </source>
</evidence>
<dbReference type="Gene3D" id="3.30.70.1070">
    <property type="entry name" value="Sporulation related repeat"/>
    <property type="match status" value="1"/>
</dbReference>
<dbReference type="RefSeq" id="WP_137422923.1">
    <property type="nucleotide sequence ID" value="NZ_CP040098.1"/>
</dbReference>